<sequence>MLVSIFQQNIVGLAAVGFCLRSIMEKDASEQQNNDDTAVVDQPKLKPGATAPFRYTKEELLDIKELPISNKRPDCLCEKYDSFIPNFTCILLHSFYYQK</sequence>
<evidence type="ECO:0000313" key="3">
    <source>
        <dbReference type="Proteomes" id="UP001482620"/>
    </source>
</evidence>
<name>A0ABV0UQ32_9TELE</name>
<evidence type="ECO:0000256" key="1">
    <source>
        <dbReference type="SAM" id="MobiDB-lite"/>
    </source>
</evidence>
<dbReference type="Proteomes" id="UP001482620">
    <property type="component" value="Unassembled WGS sequence"/>
</dbReference>
<feature type="region of interest" description="Disordered" evidence="1">
    <location>
        <begin position="27"/>
        <end position="50"/>
    </location>
</feature>
<dbReference type="EMBL" id="JAHRIQ010077502">
    <property type="protein sequence ID" value="MEQ2246321.1"/>
    <property type="molecule type" value="Genomic_DNA"/>
</dbReference>
<comment type="caution">
    <text evidence="2">The sequence shown here is derived from an EMBL/GenBank/DDBJ whole genome shotgun (WGS) entry which is preliminary data.</text>
</comment>
<reference evidence="2 3" key="1">
    <citation type="submission" date="2021-06" db="EMBL/GenBank/DDBJ databases">
        <authorList>
            <person name="Palmer J.M."/>
        </authorList>
    </citation>
    <scope>NUCLEOTIDE SEQUENCE [LARGE SCALE GENOMIC DNA]</scope>
    <source>
        <strain evidence="3">if_2019</strain>
        <tissue evidence="2">Muscle</tissue>
    </source>
</reference>
<organism evidence="2 3">
    <name type="scientific">Ilyodon furcidens</name>
    <name type="common">goldbreast splitfin</name>
    <dbReference type="NCBI Taxonomy" id="33524"/>
    <lineage>
        <taxon>Eukaryota</taxon>
        <taxon>Metazoa</taxon>
        <taxon>Chordata</taxon>
        <taxon>Craniata</taxon>
        <taxon>Vertebrata</taxon>
        <taxon>Euteleostomi</taxon>
        <taxon>Actinopterygii</taxon>
        <taxon>Neopterygii</taxon>
        <taxon>Teleostei</taxon>
        <taxon>Neoteleostei</taxon>
        <taxon>Acanthomorphata</taxon>
        <taxon>Ovalentaria</taxon>
        <taxon>Atherinomorphae</taxon>
        <taxon>Cyprinodontiformes</taxon>
        <taxon>Goodeidae</taxon>
        <taxon>Ilyodon</taxon>
    </lineage>
</organism>
<evidence type="ECO:0000313" key="2">
    <source>
        <dbReference type="EMBL" id="MEQ2246321.1"/>
    </source>
</evidence>
<proteinExistence type="predicted"/>
<accession>A0ABV0UQ32</accession>
<keyword evidence="3" id="KW-1185">Reference proteome</keyword>
<protein>
    <submittedName>
        <fullName evidence="2">Uncharacterized protein</fullName>
    </submittedName>
</protein>
<gene>
    <name evidence="2" type="ORF">ILYODFUR_037145</name>
</gene>